<protein>
    <submittedName>
        <fullName evidence="2">Uncharacterized protein</fullName>
    </submittedName>
</protein>
<feature type="region of interest" description="Disordered" evidence="1">
    <location>
        <begin position="24"/>
        <end position="55"/>
    </location>
</feature>
<evidence type="ECO:0000313" key="2">
    <source>
        <dbReference type="EMBL" id="MFB9072166.1"/>
    </source>
</evidence>
<feature type="compositionally biased region" description="Pro residues" evidence="1">
    <location>
        <begin position="29"/>
        <end position="42"/>
    </location>
</feature>
<organism evidence="2 3">
    <name type="scientific">Citricoccus parietis</name>
    <dbReference type="NCBI Taxonomy" id="592307"/>
    <lineage>
        <taxon>Bacteria</taxon>
        <taxon>Bacillati</taxon>
        <taxon>Actinomycetota</taxon>
        <taxon>Actinomycetes</taxon>
        <taxon>Micrococcales</taxon>
        <taxon>Micrococcaceae</taxon>
        <taxon>Citricoccus</taxon>
    </lineage>
</organism>
<comment type="caution">
    <text evidence="2">The sequence shown here is derived from an EMBL/GenBank/DDBJ whole genome shotgun (WGS) entry which is preliminary data.</text>
</comment>
<sequence>MPAVSATRISVVPSVPPVAVAVPSADDPVPAPDSWPEVPPSPQAVSSKGAASSGASQRLRRRLLVHVLAVVLIGAPCSCWRGCPGCGGW</sequence>
<name>A0ABV5FZP9_9MICC</name>
<keyword evidence="3" id="KW-1185">Reference proteome</keyword>
<gene>
    <name evidence="2" type="ORF">ACFFX0_13520</name>
</gene>
<evidence type="ECO:0000313" key="3">
    <source>
        <dbReference type="Proteomes" id="UP001589575"/>
    </source>
</evidence>
<reference evidence="2 3" key="1">
    <citation type="submission" date="2024-09" db="EMBL/GenBank/DDBJ databases">
        <authorList>
            <person name="Sun Q."/>
            <person name="Mori K."/>
        </authorList>
    </citation>
    <scope>NUCLEOTIDE SEQUENCE [LARGE SCALE GENOMIC DNA]</scope>
    <source>
        <strain evidence="2 3">CCM 7609</strain>
    </source>
</reference>
<proteinExistence type="predicted"/>
<feature type="compositionally biased region" description="Low complexity" evidence="1">
    <location>
        <begin position="44"/>
        <end position="55"/>
    </location>
</feature>
<dbReference type="EMBL" id="JBHMFI010000001">
    <property type="protein sequence ID" value="MFB9072166.1"/>
    <property type="molecule type" value="Genomic_DNA"/>
</dbReference>
<evidence type="ECO:0000256" key="1">
    <source>
        <dbReference type="SAM" id="MobiDB-lite"/>
    </source>
</evidence>
<dbReference type="Proteomes" id="UP001589575">
    <property type="component" value="Unassembled WGS sequence"/>
</dbReference>
<accession>A0ABV5FZP9</accession>